<dbReference type="SUPFAM" id="SSF55620">
    <property type="entry name" value="Tetrahydrobiopterin biosynthesis enzymes-like"/>
    <property type="match status" value="1"/>
</dbReference>
<dbReference type="Gene3D" id="3.30.1130.10">
    <property type="match status" value="1"/>
</dbReference>
<proteinExistence type="predicted"/>
<reference evidence="2" key="1">
    <citation type="journal article" date="2014" name="Genome Biol. Evol.">
        <title>Pangenome evidence for extensive interdomain horizontal transfer affecting lineage core and shell genes in uncultured planktonic thaumarchaeota and euryarchaeota.</title>
        <authorList>
            <person name="Deschamps P."/>
            <person name="Zivanovic Y."/>
            <person name="Moreira D."/>
            <person name="Rodriguez-Valera F."/>
            <person name="Lopez-Garcia P."/>
        </authorList>
    </citation>
    <scope>NUCLEOTIDE SEQUENCE</scope>
</reference>
<dbReference type="InterPro" id="IPR043133">
    <property type="entry name" value="GTP-CH-I_C/QueF"/>
</dbReference>
<name>A0A075HIK8_9EURY</name>
<accession>A0A075HIK8</accession>
<dbReference type="EMBL" id="KF900981">
    <property type="protein sequence ID" value="AIF13703.1"/>
    <property type="molecule type" value="Genomic_DNA"/>
</dbReference>
<evidence type="ECO:0000259" key="1">
    <source>
        <dbReference type="SMART" id="SM00905"/>
    </source>
</evidence>
<dbReference type="SMART" id="SM00905">
    <property type="entry name" value="FolB"/>
    <property type="match status" value="1"/>
</dbReference>
<dbReference type="InterPro" id="IPR006157">
    <property type="entry name" value="FolB_dom"/>
</dbReference>
<protein>
    <submittedName>
        <fullName evidence="2">Putative dihydroneopterin aldolase</fullName>
    </submittedName>
</protein>
<dbReference type="AlphaFoldDB" id="A0A075HIK8"/>
<sequence length="133" mass="14602">MSGHSEALMQLMAQTQGVTTLFLENVVREVDIGVHDHELGAPQRLRFDIYVMLSGVSEPSADEIGEVLNYEYLISALDETLQMNRAALLETLANRLLDRVLEPNSAEGASVILTKLDVLEGDGQLGCSMTRLK</sequence>
<dbReference type="GO" id="GO:0006760">
    <property type="term" value="P:folic acid-containing compound metabolic process"/>
    <property type="evidence" value="ECO:0007669"/>
    <property type="project" value="InterPro"/>
</dbReference>
<organism evidence="2">
    <name type="scientific">uncultured marine group II/III euryarchaeote KM3_63_E12</name>
    <dbReference type="NCBI Taxonomy" id="1456477"/>
    <lineage>
        <taxon>Archaea</taxon>
        <taxon>Methanobacteriati</taxon>
        <taxon>Methanobacteriota</taxon>
        <taxon>environmental samples</taxon>
    </lineage>
</organism>
<evidence type="ECO:0000313" key="2">
    <source>
        <dbReference type="EMBL" id="AIF13703.1"/>
    </source>
</evidence>
<feature type="domain" description="Dihydroneopterin aldolase/epimerase" evidence="1">
    <location>
        <begin position="21"/>
        <end position="131"/>
    </location>
</feature>
<dbReference type="Pfam" id="PF02152">
    <property type="entry name" value="FolB"/>
    <property type="match status" value="1"/>
</dbReference>
<dbReference type="GO" id="GO:0004150">
    <property type="term" value="F:dihydroneopterin aldolase activity"/>
    <property type="evidence" value="ECO:0007669"/>
    <property type="project" value="InterPro"/>
</dbReference>